<sequence length="104" mass="11099">MNSSSNIDDSDVNISSCKDFSLSDSESSDSGVISSDADLDVIGYEEFSWFDNKCEVFSLGVDVNRCKDFSWSGDGCKISSSNITNSGVDGSGVSTGVIECKDFF</sequence>
<dbReference type="EMBL" id="CAJVPK010000337">
    <property type="protein sequence ID" value="CAG8496371.1"/>
    <property type="molecule type" value="Genomic_DNA"/>
</dbReference>
<name>A0A9N8ZHX5_9GLOM</name>
<dbReference type="Proteomes" id="UP000789706">
    <property type="component" value="Unassembled WGS sequence"/>
</dbReference>
<proteinExistence type="predicted"/>
<gene>
    <name evidence="1" type="ORF">DEBURN_LOCUS4442</name>
</gene>
<reference evidence="1" key="1">
    <citation type="submission" date="2021-06" db="EMBL/GenBank/DDBJ databases">
        <authorList>
            <person name="Kallberg Y."/>
            <person name="Tangrot J."/>
            <person name="Rosling A."/>
        </authorList>
    </citation>
    <scope>NUCLEOTIDE SEQUENCE</scope>
    <source>
        <strain evidence="1">AZ414A</strain>
    </source>
</reference>
<keyword evidence="2" id="KW-1185">Reference proteome</keyword>
<comment type="caution">
    <text evidence="1">The sequence shown here is derived from an EMBL/GenBank/DDBJ whole genome shotgun (WGS) entry which is preliminary data.</text>
</comment>
<protein>
    <submittedName>
        <fullName evidence="1">11999_t:CDS:1</fullName>
    </submittedName>
</protein>
<evidence type="ECO:0000313" key="2">
    <source>
        <dbReference type="Proteomes" id="UP000789706"/>
    </source>
</evidence>
<dbReference type="AlphaFoldDB" id="A0A9N8ZHX5"/>
<evidence type="ECO:0000313" key="1">
    <source>
        <dbReference type="EMBL" id="CAG8496371.1"/>
    </source>
</evidence>
<accession>A0A9N8ZHX5</accession>
<organism evidence="1 2">
    <name type="scientific">Diversispora eburnea</name>
    <dbReference type="NCBI Taxonomy" id="1213867"/>
    <lineage>
        <taxon>Eukaryota</taxon>
        <taxon>Fungi</taxon>
        <taxon>Fungi incertae sedis</taxon>
        <taxon>Mucoromycota</taxon>
        <taxon>Glomeromycotina</taxon>
        <taxon>Glomeromycetes</taxon>
        <taxon>Diversisporales</taxon>
        <taxon>Diversisporaceae</taxon>
        <taxon>Diversispora</taxon>
    </lineage>
</organism>